<evidence type="ECO:0000313" key="5">
    <source>
        <dbReference type="Proteomes" id="UP000273083"/>
    </source>
</evidence>
<feature type="coiled-coil region" evidence="1">
    <location>
        <begin position="363"/>
        <end position="401"/>
    </location>
</feature>
<feature type="transmembrane region" description="Helical" evidence="3">
    <location>
        <begin position="444"/>
        <end position="467"/>
    </location>
</feature>
<keyword evidence="3" id="KW-0812">Transmembrane</keyword>
<proteinExistence type="predicted"/>
<keyword evidence="1" id="KW-0175">Coiled coil</keyword>
<keyword evidence="5" id="KW-1185">Reference proteome</keyword>
<sequence>MGKCKNCNTEISDDQVLCDNCNSKESYLDELLNSVVSTQSENTENTKTMTQRRLKKRSKDSLNESSEQMVHDKLNQNIPENSESEKAEKMEKREADNLQDLMNMESIDMDPASIATDDMSIADMGPITMEQFEDVMLDESSENEEQEDEAFDMNNIFDFMDAVGDNSESVDWPSDNDEHMDDAAMSDSHDGNMGNDLGNSFENISILGSESDNNQDTEDNHEETAENPQNDTSFLSLEDDILTEDSENINELLDFLSNEDNAATLAESNGVDNDLGKSVDDDILSLDSLSSENADIGLDFGSDIGDVFSDTLDTVGTLEDLAVNDVPSVEIPGIGKEDTIKKVKEKEKKRSIFKELMFGPEEDDLEREAIEEEKKKIRKAKNKAKNKAKRASEDEENNEKKGFLSFLKKKKGNNTEKKVKKVVKPKKSKKEEIEEVDLGKINKYATMIIFSIFVALAIVIISGTEIISYSSSITKASTEFQRQRYNYAYDALSGVEVKDKDMELYDKVMTVMYVNKQLNSYNSFYSMGAYPQALDSLVKGLNRYDKYIDLAKELGIETDLNYVRDQILSELKNSYQLSEEEALDILKSEDQTTYSKKVYDAAQKGKE</sequence>
<evidence type="ECO:0000313" key="4">
    <source>
        <dbReference type="EMBL" id="ROR29467.1"/>
    </source>
</evidence>
<feature type="region of interest" description="Disordered" evidence="2">
    <location>
        <begin position="37"/>
        <end position="93"/>
    </location>
</feature>
<organism evidence="4 5">
    <name type="scientific">Mobilisporobacter senegalensis</name>
    <dbReference type="NCBI Taxonomy" id="1329262"/>
    <lineage>
        <taxon>Bacteria</taxon>
        <taxon>Bacillati</taxon>
        <taxon>Bacillota</taxon>
        <taxon>Clostridia</taxon>
        <taxon>Lachnospirales</taxon>
        <taxon>Lachnospiraceae</taxon>
        <taxon>Mobilisporobacter</taxon>
    </lineage>
</organism>
<feature type="compositionally biased region" description="Basic and acidic residues" evidence="2">
    <location>
        <begin position="83"/>
        <end position="93"/>
    </location>
</feature>
<name>A0A3N1XX11_9FIRM</name>
<evidence type="ECO:0000256" key="2">
    <source>
        <dbReference type="SAM" id="MobiDB-lite"/>
    </source>
</evidence>
<accession>A0A3N1XX11</accession>
<dbReference type="EMBL" id="RJVG01000003">
    <property type="protein sequence ID" value="ROR29467.1"/>
    <property type="molecule type" value="Genomic_DNA"/>
</dbReference>
<evidence type="ECO:0000256" key="1">
    <source>
        <dbReference type="SAM" id="Coils"/>
    </source>
</evidence>
<feature type="compositionally biased region" description="Polar residues" evidence="2">
    <location>
        <begin position="37"/>
        <end position="49"/>
    </location>
</feature>
<feature type="compositionally biased region" description="Polar residues" evidence="2">
    <location>
        <begin position="197"/>
        <end position="212"/>
    </location>
</feature>
<dbReference type="OrthoDB" id="1987504at2"/>
<dbReference type="Proteomes" id="UP000273083">
    <property type="component" value="Unassembled WGS sequence"/>
</dbReference>
<evidence type="ECO:0000256" key="3">
    <source>
        <dbReference type="SAM" id="Phobius"/>
    </source>
</evidence>
<comment type="caution">
    <text evidence="4">The sequence shown here is derived from an EMBL/GenBank/DDBJ whole genome shotgun (WGS) entry which is preliminary data.</text>
</comment>
<keyword evidence="3" id="KW-0472">Membrane</keyword>
<dbReference type="RefSeq" id="WP_123608902.1">
    <property type="nucleotide sequence ID" value="NZ_RJVG01000003.1"/>
</dbReference>
<gene>
    <name evidence="4" type="ORF">EDD66_103405</name>
</gene>
<protein>
    <submittedName>
        <fullName evidence="4">Uncharacterized protein</fullName>
    </submittedName>
</protein>
<feature type="region of interest" description="Disordered" evidence="2">
    <location>
        <begin position="164"/>
        <end position="233"/>
    </location>
</feature>
<keyword evidence="3" id="KW-1133">Transmembrane helix</keyword>
<reference evidence="4 5" key="1">
    <citation type="submission" date="2018-11" db="EMBL/GenBank/DDBJ databases">
        <title>Genomic Encyclopedia of Type Strains, Phase IV (KMG-IV): sequencing the most valuable type-strain genomes for metagenomic binning, comparative biology and taxonomic classification.</title>
        <authorList>
            <person name="Goeker M."/>
        </authorList>
    </citation>
    <scope>NUCLEOTIDE SEQUENCE [LARGE SCALE GENOMIC DNA]</scope>
    <source>
        <strain evidence="4 5">DSM 26537</strain>
    </source>
</reference>
<dbReference type="AlphaFoldDB" id="A0A3N1XX11"/>